<reference evidence="1 2" key="1">
    <citation type="submission" date="2021-06" db="EMBL/GenBank/DDBJ databases">
        <title>Caerostris darwini draft genome.</title>
        <authorList>
            <person name="Kono N."/>
            <person name="Arakawa K."/>
        </authorList>
    </citation>
    <scope>NUCLEOTIDE SEQUENCE [LARGE SCALE GENOMIC DNA]</scope>
</reference>
<keyword evidence="2" id="KW-1185">Reference proteome</keyword>
<evidence type="ECO:0000313" key="2">
    <source>
        <dbReference type="Proteomes" id="UP001054837"/>
    </source>
</evidence>
<proteinExistence type="predicted"/>
<dbReference type="Proteomes" id="UP001054837">
    <property type="component" value="Unassembled WGS sequence"/>
</dbReference>
<organism evidence="1 2">
    <name type="scientific">Caerostris darwini</name>
    <dbReference type="NCBI Taxonomy" id="1538125"/>
    <lineage>
        <taxon>Eukaryota</taxon>
        <taxon>Metazoa</taxon>
        <taxon>Ecdysozoa</taxon>
        <taxon>Arthropoda</taxon>
        <taxon>Chelicerata</taxon>
        <taxon>Arachnida</taxon>
        <taxon>Araneae</taxon>
        <taxon>Araneomorphae</taxon>
        <taxon>Entelegynae</taxon>
        <taxon>Araneoidea</taxon>
        <taxon>Araneidae</taxon>
        <taxon>Caerostris</taxon>
    </lineage>
</organism>
<gene>
    <name evidence="1" type="ORF">CDAR_249981</name>
</gene>
<name>A0AAV4R928_9ARAC</name>
<comment type="caution">
    <text evidence="1">The sequence shown here is derived from an EMBL/GenBank/DDBJ whole genome shotgun (WGS) entry which is preliminary data.</text>
</comment>
<protein>
    <submittedName>
        <fullName evidence="1">Uncharacterized protein</fullName>
    </submittedName>
</protein>
<sequence>MAPWKPGDDIPFIDRVENSLVMLFVFSDTREHSRASRWAYNPFSSSVRSPLYSSNKPGQRVNKPTMRRTDAMEKQQTIECVIGMWTLNRNGNALRGSYRLLGMWAAVIGKVNVGLEKKQLTPPP</sequence>
<accession>A0AAV4R928</accession>
<evidence type="ECO:0000313" key="1">
    <source>
        <dbReference type="EMBL" id="GIY16826.1"/>
    </source>
</evidence>
<dbReference type="AlphaFoldDB" id="A0AAV4R928"/>
<dbReference type="EMBL" id="BPLQ01005724">
    <property type="protein sequence ID" value="GIY16826.1"/>
    <property type="molecule type" value="Genomic_DNA"/>
</dbReference>